<dbReference type="InterPro" id="IPR016181">
    <property type="entry name" value="Acyl_CoA_acyltransferase"/>
</dbReference>
<dbReference type="Pfam" id="PF00583">
    <property type="entry name" value="Acetyltransf_1"/>
    <property type="match status" value="1"/>
</dbReference>
<dbReference type="EMBL" id="JADBEM010000001">
    <property type="protein sequence ID" value="MBE1608879.1"/>
    <property type="molecule type" value="Genomic_DNA"/>
</dbReference>
<feature type="domain" description="N-acetyltransferase" evidence="1">
    <location>
        <begin position="17"/>
        <end position="47"/>
    </location>
</feature>
<evidence type="ECO:0000313" key="2">
    <source>
        <dbReference type="EMBL" id="MBE1608879.1"/>
    </source>
</evidence>
<organism evidence="2 3">
    <name type="scientific">Actinopolymorpha pittospori</name>
    <dbReference type="NCBI Taxonomy" id="648752"/>
    <lineage>
        <taxon>Bacteria</taxon>
        <taxon>Bacillati</taxon>
        <taxon>Actinomycetota</taxon>
        <taxon>Actinomycetes</taxon>
        <taxon>Propionibacteriales</taxon>
        <taxon>Actinopolymorphaceae</taxon>
        <taxon>Actinopolymorpha</taxon>
    </lineage>
</organism>
<dbReference type="Proteomes" id="UP000638648">
    <property type="component" value="Unassembled WGS sequence"/>
</dbReference>
<dbReference type="GO" id="GO:0016747">
    <property type="term" value="F:acyltransferase activity, transferring groups other than amino-acyl groups"/>
    <property type="evidence" value="ECO:0007669"/>
    <property type="project" value="InterPro"/>
</dbReference>
<proteinExistence type="predicted"/>
<dbReference type="SUPFAM" id="SSF55729">
    <property type="entry name" value="Acyl-CoA N-acyltransferases (Nat)"/>
    <property type="match status" value="1"/>
</dbReference>
<gene>
    <name evidence="2" type="ORF">HEB94_005727</name>
</gene>
<dbReference type="RefSeq" id="WP_192752574.1">
    <property type="nucleotide sequence ID" value="NZ_BAABJL010000041.1"/>
</dbReference>
<protein>
    <recommendedName>
        <fullName evidence="1">N-acetyltransferase domain-containing protein</fullName>
    </recommendedName>
</protein>
<dbReference type="CDD" id="cd04301">
    <property type="entry name" value="NAT_SF"/>
    <property type="match status" value="1"/>
</dbReference>
<evidence type="ECO:0000313" key="3">
    <source>
        <dbReference type="Proteomes" id="UP000638648"/>
    </source>
</evidence>
<name>A0A927MYX1_9ACTN</name>
<dbReference type="InterPro" id="IPR000182">
    <property type="entry name" value="GNAT_dom"/>
</dbReference>
<accession>A0A927MYX1</accession>
<reference evidence="2" key="1">
    <citation type="submission" date="2020-10" db="EMBL/GenBank/DDBJ databases">
        <title>Sequencing the genomes of 1000 actinobacteria strains.</title>
        <authorList>
            <person name="Klenk H.-P."/>
        </authorList>
    </citation>
    <scope>NUCLEOTIDE SEQUENCE</scope>
    <source>
        <strain evidence="2">DSM 45354</strain>
    </source>
</reference>
<comment type="caution">
    <text evidence="2">The sequence shown here is derived from an EMBL/GenBank/DDBJ whole genome shotgun (WGS) entry which is preliminary data.</text>
</comment>
<evidence type="ECO:0000259" key="1">
    <source>
        <dbReference type="Pfam" id="PF00583"/>
    </source>
</evidence>
<dbReference type="AlphaFoldDB" id="A0A927MYX1"/>
<keyword evidence="3" id="KW-1185">Reference proteome</keyword>
<sequence>MHILGINVETSLVGRWKRVDPRVGRLDDWVVAGDHQRQGVGSALARASRSDLPGPLG</sequence>